<gene>
    <name evidence="1" type="ORF">S01H1_38834</name>
</gene>
<comment type="caution">
    <text evidence="1">The sequence shown here is derived from an EMBL/GenBank/DDBJ whole genome shotgun (WGS) entry which is preliminary data.</text>
</comment>
<feature type="non-terminal residue" evidence="1">
    <location>
        <position position="1"/>
    </location>
</feature>
<evidence type="ECO:0000313" key="1">
    <source>
        <dbReference type="EMBL" id="GAG08225.1"/>
    </source>
</evidence>
<dbReference type="AlphaFoldDB" id="X0UR93"/>
<sequence>SYCILPVTKFNGIQIGQGRPGSLTKRLLEAWSNKVGINIVKQALSHLEEK</sequence>
<name>X0UR93_9ZZZZ</name>
<dbReference type="Gene3D" id="3.20.10.10">
    <property type="entry name" value="D-amino Acid Aminotransferase, subunit A, domain 2"/>
    <property type="match status" value="1"/>
</dbReference>
<accession>X0UR93</accession>
<reference evidence="1" key="1">
    <citation type="journal article" date="2014" name="Front. Microbiol.">
        <title>High frequency of phylogenetically diverse reductive dehalogenase-homologous genes in deep subseafloor sedimentary metagenomes.</title>
        <authorList>
            <person name="Kawai M."/>
            <person name="Futagami T."/>
            <person name="Toyoda A."/>
            <person name="Takaki Y."/>
            <person name="Nishi S."/>
            <person name="Hori S."/>
            <person name="Arai W."/>
            <person name="Tsubouchi T."/>
            <person name="Morono Y."/>
            <person name="Uchiyama I."/>
            <person name="Ito T."/>
            <person name="Fujiyama A."/>
            <person name="Inagaki F."/>
            <person name="Takami H."/>
        </authorList>
    </citation>
    <scope>NUCLEOTIDE SEQUENCE</scope>
    <source>
        <strain evidence="1">Expedition CK06-06</strain>
    </source>
</reference>
<dbReference type="EMBL" id="BARS01024467">
    <property type="protein sequence ID" value="GAG08225.1"/>
    <property type="molecule type" value="Genomic_DNA"/>
</dbReference>
<dbReference type="InterPro" id="IPR043132">
    <property type="entry name" value="BCAT-like_C"/>
</dbReference>
<proteinExistence type="predicted"/>
<organism evidence="1">
    <name type="scientific">marine sediment metagenome</name>
    <dbReference type="NCBI Taxonomy" id="412755"/>
    <lineage>
        <taxon>unclassified sequences</taxon>
        <taxon>metagenomes</taxon>
        <taxon>ecological metagenomes</taxon>
    </lineage>
</organism>
<protein>
    <submittedName>
        <fullName evidence="1">Uncharacterized protein</fullName>
    </submittedName>
</protein>